<dbReference type="InterPro" id="IPR050333">
    <property type="entry name" value="SLRP"/>
</dbReference>
<evidence type="ECO:0000256" key="9">
    <source>
        <dbReference type="SAM" id="MobiDB-lite"/>
    </source>
</evidence>
<feature type="chain" id="PRO_5012303176" evidence="10">
    <location>
        <begin position="37"/>
        <end position="709"/>
    </location>
</feature>
<dbReference type="InterPro" id="IPR003591">
    <property type="entry name" value="Leu-rich_rpt_typical-subtyp"/>
</dbReference>
<evidence type="ECO:0000256" key="4">
    <source>
        <dbReference type="ARBA" id="ARBA00022692"/>
    </source>
</evidence>
<evidence type="ECO:0000259" key="11">
    <source>
        <dbReference type="SMART" id="SM00082"/>
    </source>
</evidence>
<feature type="domain" description="LRRCT" evidence="11">
    <location>
        <begin position="395"/>
        <end position="476"/>
    </location>
</feature>
<dbReference type="SMART" id="SM00369">
    <property type="entry name" value="LRR_TYP"/>
    <property type="match status" value="12"/>
</dbReference>
<accession>A0A1V9XR95</accession>
<keyword evidence="2" id="KW-1003">Cell membrane</keyword>
<keyword evidence="6" id="KW-0677">Repeat</keyword>
<protein>
    <submittedName>
        <fullName evidence="12">Insulin growth factor-binding protein complex acid labile subunit-like</fullName>
    </submittedName>
</protein>
<feature type="region of interest" description="Disordered" evidence="9">
    <location>
        <begin position="654"/>
        <end position="709"/>
    </location>
</feature>
<keyword evidence="4" id="KW-0812">Transmembrane</keyword>
<dbReference type="Proteomes" id="UP000192247">
    <property type="component" value="Unassembled WGS sequence"/>
</dbReference>
<keyword evidence="13" id="KW-1185">Reference proteome</keyword>
<evidence type="ECO:0000256" key="2">
    <source>
        <dbReference type="ARBA" id="ARBA00022475"/>
    </source>
</evidence>
<proteinExistence type="predicted"/>
<evidence type="ECO:0000256" key="5">
    <source>
        <dbReference type="ARBA" id="ARBA00022729"/>
    </source>
</evidence>
<dbReference type="AlphaFoldDB" id="A0A1V9XR95"/>
<feature type="compositionally biased region" description="Low complexity" evidence="9">
    <location>
        <begin position="524"/>
        <end position="537"/>
    </location>
</feature>
<dbReference type="Pfam" id="PF13855">
    <property type="entry name" value="LRR_8"/>
    <property type="match status" value="4"/>
</dbReference>
<dbReference type="OrthoDB" id="635273at2759"/>
<dbReference type="PROSITE" id="PS51450">
    <property type="entry name" value="LRR"/>
    <property type="match status" value="3"/>
</dbReference>
<evidence type="ECO:0000313" key="12">
    <source>
        <dbReference type="EMBL" id="OQR76015.1"/>
    </source>
</evidence>
<dbReference type="InterPro" id="IPR032675">
    <property type="entry name" value="LRR_dom_sf"/>
</dbReference>
<evidence type="ECO:0000256" key="10">
    <source>
        <dbReference type="SAM" id="SignalP"/>
    </source>
</evidence>
<comment type="subcellular location">
    <subcellularLocation>
        <location evidence="1">Cell membrane</location>
    </subcellularLocation>
</comment>
<feature type="signal peptide" evidence="10">
    <location>
        <begin position="1"/>
        <end position="36"/>
    </location>
</feature>
<dbReference type="GO" id="GO:0005615">
    <property type="term" value="C:extracellular space"/>
    <property type="evidence" value="ECO:0007669"/>
    <property type="project" value="TreeGrafter"/>
</dbReference>
<dbReference type="STRING" id="418985.A0A1V9XR95"/>
<dbReference type="PRINTS" id="PR00019">
    <property type="entry name" value="LEURICHRPT"/>
</dbReference>
<gene>
    <name evidence="12" type="ORF">BIW11_00667</name>
</gene>
<dbReference type="GO" id="GO:0005886">
    <property type="term" value="C:plasma membrane"/>
    <property type="evidence" value="ECO:0007669"/>
    <property type="project" value="UniProtKB-SubCell"/>
</dbReference>
<keyword evidence="7" id="KW-1133">Transmembrane helix</keyword>
<dbReference type="InterPro" id="IPR000483">
    <property type="entry name" value="Cys-rich_flank_reg_C"/>
</dbReference>
<evidence type="ECO:0000256" key="7">
    <source>
        <dbReference type="ARBA" id="ARBA00022989"/>
    </source>
</evidence>
<dbReference type="FunFam" id="3.80.10.10:FF:001438">
    <property type="entry name" value="Uncharacterized protein"/>
    <property type="match status" value="1"/>
</dbReference>
<reference evidence="12 13" key="1">
    <citation type="journal article" date="2017" name="Gigascience">
        <title>Draft genome of the honey bee ectoparasitic mite, Tropilaelaps mercedesae, is shaped by the parasitic life history.</title>
        <authorList>
            <person name="Dong X."/>
            <person name="Armstrong S.D."/>
            <person name="Xia D."/>
            <person name="Makepeace B.L."/>
            <person name="Darby A.C."/>
            <person name="Kadowaki T."/>
        </authorList>
    </citation>
    <scope>NUCLEOTIDE SEQUENCE [LARGE SCALE GENOMIC DNA]</scope>
    <source>
        <strain evidence="12">Wuxi-XJTLU</strain>
    </source>
</reference>
<name>A0A1V9XR95_9ACAR</name>
<dbReference type="PANTHER" id="PTHR45712:SF22">
    <property type="entry name" value="INSULIN-LIKE GROWTH FACTOR-BINDING PROTEIN COMPLEX ACID LABILE SUBUNIT"/>
    <property type="match status" value="1"/>
</dbReference>
<sequence length="709" mass="78122">MACDIMRTPRWVCCSSLPLFVCLWLFLLEMATSAYSARMCPQLCSCRNDELIAECPNAQLDMVPYTLPPRLRSLSLRGNHLRQLSGSSFSHYLELRSLDLSENQLVDLGRRVFASSRNLELLDLNKNMITGLDNSTLEGLTQLSQLDLSFNYIEYLPPGSFQGLTQLQRLDLSSNLIKALPDTDVFRGTKKLRVLSLRSNKLSSVPIDALRPVSDLALLDLGLNDISELTAETFLPLRTLEELRLDGCKLQTIQPGAFRALGSLRVLKLQDNQLGDTPSVSFSDIPRLEEIDIGQNPISHLRDRAFQHLRHLRTLGLSGATEMRELKPNAFIDNQQLEQLSLSYNVRLTQLNPATFRPLSKLRRVNLRANGLTSLPVDLLPVAWEELTELDIRDNPFVCNCSLRWLLAKRRAQHLLLIQPHILVGGSSPTTTNTPSGEISPSLFANDTTKVKCVAPSHLAGMYLDEVETEESLECSAWPYAIRVSVLRAVAGVLLVLALLSTTTCCLRSRGRVPFSLPCRRRLSPQGSSPSKQPGGSEWLHSAETEKLEYLFTQTRLPSTEQQLQPAATVAAAGQAEMANNGVYICQLSSGGGGGQRRPTGLPSQPLRFLPQQGLASPDLLDLCRSSPEPPYGSLAAANTTAVVATGYSSVPRQQPSGLTVKSTTAPRLPQTSQSGFAGRFAADREPQRTNQHTAAHGQQGPPFCYYFE</sequence>
<evidence type="ECO:0000256" key="6">
    <source>
        <dbReference type="ARBA" id="ARBA00022737"/>
    </source>
</evidence>
<evidence type="ECO:0000256" key="3">
    <source>
        <dbReference type="ARBA" id="ARBA00022614"/>
    </source>
</evidence>
<evidence type="ECO:0000256" key="1">
    <source>
        <dbReference type="ARBA" id="ARBA00004236"/>
    </source>
</evidence>
<dbReference type="EMBL" id="MNPL01005444">
    <property type="protein sequence ID" value="OQR76015.1"/>
    <property type="molecule type" value="Genomic_DNA"/>
</dbReference>
<feature type="region of interest" description="Disordered" evidence="9">
    <location>
        <begin position="519"/>
        <end position="539"/>
    </location>
</feature>
<feature type="compositionally biased region" description="Polar residues" evidence="9">
    <location>
        <begin position="654"/>
        <end position="676"/>
    </location>
</feature>
<comment type="caution">
    <text evidence="12">The sequence shown here is derived from an EMBL/GenBank/DDBJ whole genome shotgun (WGS) entry which is preliminary data.</text>
</comment>
<dbReference type="SUPFAM" id="SSF52058">
    <property type="entry name" value="L domain-like"/>
    <property type="match status" value="1"/>
</dbReference>
<dbReference type="SMART" id="SM00365">
    <property type="entry name" value="LRR_SD22"/>
    <property type="match status" value="6"/>
</dbReference>
<organism evidence="12 13">
    <name type="scientific">Tropilaelaps mercedesae</name>
    <dbReference type="NCBI Taxonomy" id="418985"/>
    <lineage>
        <taxon>Eukaryota</taxon>
        <taxon>Metazoa</taxon>
        <taxon>Ecdysozoa</taxon>
        <taxon>Arthropoda</taxon>
        <taxon>Chelicerata</taxon>
        <taxon>Arachnida</taxon>
        <taxon>Acari</taxon>
        <taxon>Parasitiformes</taxon>
        <taxon>Mesostigmata</taxon>
        <taxon>Gamasina</taxon>
        <taxon>Dermanyssoidea</taxon>
        <taxon>Laelapidae</taxon>
        <taxon>Tropilaelaps</taxon>
    </lineage>
</organism>
<evidence type="ECO:0000256" key="8">
    <source>
        <dbReference type="ARBA" id="ARBA00023136"/>
    </source>
</evidence>
<keyword evidence="3" id="KW-0433">Leucine-rich repeat</keyword>
<keyword evidence="5 10" id="KW-0732">Signal</keyword>
<dbReference type="InParanoid" id="A0A1V9XR95"/>
<dbReference type="PANTHER" id="PTHR45712">
    <property type="entry name" value="AGAP008170-PA"/>
    <property type="match status" value="1"/>
</dbReference>
<dbReference type="SMART" id="SM00082">
    <property type="entry name" value="LRRCT"/>
    <property type="match status" value="1"/>
</dbReference>
<keyword evidence="8" id="KW-0472">Membrane</keyword>
<dbReference type="Gene3D" id="3.80.10.10">
    <property type="entry name" value="Ribonuclease Inhibitor"/>
    <property type="match status" value="2"/>
</dbReference>
<evidence type="ECO:0000313" key="13">
    <source>
        <dbReference type="Proteomes" id="UP000192247"/>
    </source>
</evidence>
<dbReference type="InterPro" id="IPR001611">
    <property type="entry name" value="Leu-rich_rpt"/>
</dbReference>